<dbReference type="Pfam" id="PF05261">
    <property type="entry name" value="Tra_M"/>
    <property type="match status" value="1"/>
</dbReference>
<comment type="similarity">
    <text evidence="2">Belongs to the relaxosome TraM family.</text>
</comment>
<proteinExistence type="inferred from homology"/>
<organism evidence="9">
    <name type="scientific">Aeromonas salmonicida subsp. salmonicida</name>
    <dbReference type="NCBI Taxonomy" id="29491"/>
    <lineage>
        <taxon>Bacteria</taxon>
        <taxon>Pseudomonadati</taxon>
        <taxon>Pseudomonadota</taxon>
        <taxon>Gammaproteobacteria</taxon>
        <taxon>Aeromonadales</taxon>
        <taxon>Aeromonadaceae</taxon>
        <taxon>Aeromonas</taxon>
    </lineage>
</organism>
<comment type="subcellular location">
    <subcellularLocation>
        <location evidence="1">Cytoplasm</location>
    </subcellularLocation>
</comment>
<dbReference type="NCBIfam" id="NF010267">
    <property type="entry name" value="PRK13713.1"/>
    <property type="match status" value="1"/>
</dbReference>
<dbReference type="InterPro" id="IPR010992">
    <property type="entry name" value="IHF-like_DNA-bd_dom_sf"/>
</dbReference>
<evidence type="ECO:0000256" key="3">
    <source>
        <dbReference type="ARBA" id="ARBA00020534"/>
    </source>
</evidence>
<dbReference type="CDD" id="cd14804">
    <property type="entry name" value="Tra_M"/>
    <property type="match status" value="1"/>
</dbReference>
<dbReference type="GO" id="GO:0003677">
    <property type="term" value="F:DNA binding"/>
    <property type="evidence" value="ECO:0007669"/>
    <property type="project" value="UniProtKB-KW"/>
</dbReference>
<reference evidence="9" key="1">
    <citation type="submission" date="2017-01" db="EMBL/GenBank/DDBJ databases">
        <title>Plasmid composition in Aeromonas salmonicida subsp. salmonicida 01-B526 unravels unsuspected type three secretion system loss patterns.</title>
        <authorList>
            <person name="Tanaka K.H."/>
            <person name="Vincent A.T."/>
            <person name="Emond-Rheault J.-G."/>
            <person name="Adamczuk M."/>
            <person name="Frenette M."/>
            <person name="Charette S.J."/>
        </authorList>
    </citation>
    <scope>NUCLEOTIDE SEQUENCE</scope>
    <source>
        <strain evidence="9">01-B526</strain>
        <plasmid evidence="9">pAsa9</plasmid>
    </source>
</reference>
<keyword evidence="6" id="KW-0805">Transcription regulation</keyword>
<dbReference type="InterPro" id="IPR042073">
    <property type="entry name" value="TraM_DNA-bd"/>
</dbReference>
<dbReference type="SUPFAM" id="SSF47729">
    <property type="entry name" value="IHF-like DNA-binding proteins"/>
    <property type="match status" value="1"/>
</dbReference>
<name>A0A1Z3MNL5_AERSS</name>
<sequence length="122" mass="13522">MAKVTVYLKNAVIDEIKGLVEEDIQAGAHPDEVSFSSKTSMLLELGLRVYNLRRSEHAGSGHDEFDRMLLSGVLEAKYLTQFLTKTLGEANGIDVAAIKEKVKGTIKNDMEQFFPSTDDEES</sequence>
<evidence type="ECO:0000313" key="9">
    <source>
        <dbReference type="EMBL" id="ASD49390.1"/>
    </source>
</evidence>
<evidence type="ECO:0000256" key="1">
    <source>
        <dbReference type="ARBA" id="ARBA00004496"/>
    </source>
</evidence>
<geneLocation type="plasmid" evidence="9">
    <name>pAsa9</name>
</geneLocation>
<dbReference type="InterPro" id="IPR007925">
    <property type="entry name" value="TRelaxosome_TraM"/>
</dbReference>
<evidence type="ECO:0000256" key="7">
    <source>
        <dbReference type="ARBA" id="ARBA00023125"/>
    </source>
</evidence>
<keyword evidence="7" id="KW-0238">DNA-binding</keyword>
<evidence type="ECO:0000256" key="5">
    <source>
        <dbReference type="ARBA" id="ARBA00022971"/>
    </source>
</evidence>
<keyword evidence="4" id="KW-0963">Cytoplasm</keyword>
<keyword evidence="9" id="KW-0614">Plasmid</keyword>
<evidence type="ECO:0000256" key="2">
    <source>
        <dbReference type="ARBA" id="ARBA00008859"/>
    </source>
</evidence>
<protein>
    <recommendedName>
        <fullName evidence="3">Relaxosome protein TraM</fullName>
    </recommendedName>
</protein>
<dbReference type="GO" id="GO:0005737">
    <property type="term" value="C:cytoplasm"/>
    <property type="evidence" value="ECO:0007669"/>
    <property type="project" value="UniProtKB-SubCell"/>
</dbReference>
<evidence type="ECO:0000256" key="8">
    <source>
        <dbReference type="ARBA" id="ARBA00023163"/>
    </source>
</evidence>
<accession>A0A1Z3MNL5</accession>
<keyword evidence="5" id="KW-0184">Conjugation</keyword>
<evidence type="ECO:0000256" key="6">
    <source>
        <dbReference type="ARBA" id="ARBA00023015"/>
    </source>
</evidence>
<dbReference type="RefSeq" id="WP_042468267.1">
    <property type="nucleotide sequence ID" value="NZ_CP038104.1"/>
</dbReference>
<gene>
    <name evidence="9" type="primary">traM</name>
</gene>
<dbReference type="Gene3D" id="1.10.10.450">
    <property type="entry name" value="TraM protein, DNA-binding"/>
    <property type="match status" value="1"/>
</dbReference>
<dbReference type="AlphaFoldDB" id="A0A1Z3MNL5"/>
<evidence type="ECO:0000256" key="4">
    <source>
        <dbReference type="ARBA" id="ARBA00022490"/>
    </source>
</evidence>
<keyword evidence="8" id="KW-0804">Transcription</keyword>
<dbReference type="EMBL" id="KY555070">
    <property type="protein sequence ID" value="ASD49390.1"/>
    <property type="molecule type" value="Genomic_DNA"/>
</dbReference>